<protein>
    <recommendedName>
        <fullName evidence="10">Tyrosine recombinase XerC</fullName>
    </recommendedName>
</protein>
<dbReference type="PANTHER" id="PTHR30349:SF41">
    <property type="entry name" value="INTEGRASE_RECOMBINASE PROTEIN MJ0367-RELATED"/>
    <property type="match status" value="1"/>
</dbReference>
<dbReference type="OrthoDB" id="283809at2"/>
<feature type="domain" description="Tyr recombinase" evidence="6">
    <location>
        <begin position="107"/>
        <end position="289"/>
    </location>
</feature>
<dbReference type="InterPro" id="IPR050090">
    <property type="entry name" value="Tyrosine_recombinase_XerCD"/>
</dbReference>
<dbReference type="SUPFAM" id="SSF56349">
    <property type="entry name" value="DNA breaking-rejoining enzymes"/>
    <property type="match status" value="1"/>
</dbReference>
<dbReference type="GO" id="GO:0015074">
    <property type="term" value="P:DNA integration"/>
    <property type="evidence" value="ECO:0007669"/>
    <property type="project" value="UniProtKB-KW"/>
</dbReference>
<keyword evidence="4" id="KW-0233">DNA recombination</keyword>
<dbReference type="Gene3D" id="1.10.150.130">
    <property type="match status" value="1"/>
</dbReference>
<evidence type="ECO:0000313" key="9">
    <source>
        <dbReference type="Proteomes" id="UP000186705"/>
    </source>
</evidence>
<feature type="domain" description="Core-binding (CB)" evidence="7">
    <location>
        <begin position="1"/>
        <end position="86"/>
    </location>
</feature>
<dbReference type="Pfam" id="PF00589">
    <property type="entry name" value="Phage_integrase"/>
    <property type="match status" value="1"/>
</dbReference>
<sequence length="300" mass="34298">MRIEEALESFEIYLKAVENKSIKTVEAYMSDLQAYTSFLLERGKTKIEEISILDLDAFFDQYQRNHAKASCSRALSSIRSFHKQASLEDASLPNPTRSYKGFSASKHLPVYLSVEQIKMLLDSFPSDLEGIYEKTILLMLYSCGLRVSELCALQVNDIRLQERIVLVKHGKGDKERIVPMALACKEQLGLYLKQCRSIWNTSNSSLLLVNPKGKAITRQFVHSMIKRKVIELGFDPRISAHSFRHSFASHLLDGNADLRSVQELLGHSDIRTTQIYTHIQNERLSRAYDSYFPDLDKEGE</sequence>
<dbReference type="PROSITE" id="PS51898">
    <property type="entry name" value="TYR_RECOMBINASE"/>
    <property type="match status" value="1"/>
</dbReference>
<name>A0A1U7NNG4_9FIRM</name>
<evidence type="ECO:0000313" key="8">
    <source>
        <dbReference type="EMBL" id="OLU46873.1"/>
    </source>
</evidence>
<dbReference type="RefSeq" id="WP_076341128.1">
    <property type="nucleotide sequence ID" value="NZ_CAOOJT010000005.1"/>
</dbReference>
<dbReference type="PANTHER" id="PTHR30349">
    <property type="entry name" value="PHAGE INTEGRASE-RELATED"/>
    <property type="match status" value="1"/>
</dbReference>
<gene>
    <name evidence="8" type="ORF">BO225_04700</name>
</gene>
<organism evidence="8 9">
    <name type="scientific">Dubosiella newyorkensis</name>
    <dbReference type="NCBI Taxonomy" id="1862672"/>
    <lineage>
        <taxon>Bacteria</taxon>
        <taxon>Bacillati</taxon>
        <taxon>Bacillota</taxon>
        <taxon>Erysipelotrichia</taxon>
        <taxon>Erysipelotrichales</taxon>
        <taxon>Erysipelotrichaceae</taxon>
        <taxon>Dubosiella</taxon>
    </lineage>
</organism>
<accession>A0A1U7NNG4</accession>
<dbReference type="Proteomes" id="UP000186705">
    <property type="component" value="Unassembled WGS sequence"/>
</dbReference>
<evidence type="ECO:0000256" key="1">
    <source>
        <dbReference type="ARBA" id="ARBA00008857"/>
    </source>
</evidence>
<evidence type="ECO:0000259" key="7">
    <source>
        <dbReference type="PROSITE" id="PS51900"/>
    </source>
</evidence>
<dbReference type="PROSITE" id="PS51900">
    <property type="entry name" value="CB"/>
    <property type="match status" value="1"/>
</dbReference>
<keyword evidence="3 5" id="KW-0238">DNA-binding</keyword>
<keyword evidence="9" id="KW-1185">Reference proteome</keyword>
<reference evidence="8 9" key="1">
    <citation type="submission" date="2016-11" db="EMBL/GenBank/DDBJ databases">
        <title>Description of two novel members of the family Erysipelotrichaceae: Ileibacterium lipovorans gen. nov., sp. nov. and Dubosiella newyorkensis, gen. nov., sp. nov.</title>
        <authorList>
            <person name="Cox L.M."/>
            <person name="Sohn J."/>
            <person name="Tyrrell K.L."/>
            <person name="Citron D.M."/>
            <person name="Lawson P.A."/>
            <person name="Patel N.B."/>
            <person name="Iizumi T."/>
            <person name="Perez-Perez G.I."/>
            <person name="Goldstein E.J."/>
            <person name="Blaser M.J."/>
        </authorList>
    </citation>
    <scope>NUCLEOTIDE SEQUENCE [LARGE SCALE GENOMIC DNA]</scope>
    <source>
        <strain evidence="8 9">NYU-BL-A4</strain>
    </source>
</reference>
<dbReference type="InterPro" id="IPR004107">
    <property type="entry name" value="Integrase_SAM-like_N"/>
</dbReference>
<dbReference type="InterPro" id="IPR002104">
    <property type="entry name" value="Integrase_catalytic"/>
</dbReference>
<evidence type="ECO:0000256" key="3">
    <source>
        <dbReference type="ARBA" id="ARBA00023125"/>
    </source>
</evidence>
<dbReference type="STRING" id="1862672.BO225_04700"/>
<dbReference type="InterPro" id="IPR013762">
    <property type="entry name" value="Integrase-like_cat_sf"/>
</dbReference>
<dbReference type="EMBL" id="MPKA01000058">
    <property type="protein sequence ID" value="OLU46873.1"/>
    <property type="molecule type" value="Genomic_DNA"/>
</dbReference>
<dbReference type="GeneID" id="78275248"/>
<dbReference type="InterPro" id="IPR011010">
    <property type="entry name" value="DNA_brk_join_enz"/>
</dbReference>
<comment type="caution">
    <text evidence="8">The sequence shown here is derived from an EMBL/GenBank/DDBJ whole genome shotgun (WGS) entry which is preliminary data.</text>
</comment>
<dbReference type="InterPro" id="IPR044068">
    <property type="entry name" value="CB"/>
</dbReference>
<evidence type="ECO:0000259" key="6">
    <source>
        <dbReference type="PROSITE" id="PS51898"/>
    </source>
</evidence>
<dbReference type="GO" id="GO:0003677">
    <property type="term" value="F:DNA binding"/>
    <property type="evidence" value="ECO:0007669"/>
    <property type="project" value="UniProtKB-UniRule"/>
</dbReference>
<dbReference type="InterPro" id="IPR010998">
    <property type="entry name" value="Integrase_recombinase_N"/>
</dbReference>
<evidence type="ECO:0000256" key="5">
    <source>
        <dbReference type="PROSITE-ProRule" id="PRU01248"/>
    </source>
</evidence>
<dbReference type="AlphaFoldDB" id="A0A1U7NNG4"/>
<dbReference type="Pfam" id="PF02899">
    <property type="entry name" value="Phage_int_SAM_1"/>
    <property type="match status" value="1"/>
</dbReference>
<evidence type="ECO:0008006" key="10">
    <source>
        <dbReference type="Google" id="ProtNLM"/>
    </source>
</evidence>
<keyword evidence="2" id="KW-0229">DNA integration</keyword>
<comment type="similarity">
    <text evidence="1">Belongs to the 'phage' integrase family.</text>
</comment>
<proteinExistence type="inferred from homology"/>
<dbReference type="GO" id="GO:0006310">
    <property type="term" value="P:DNA recombination"/>
    <property type="evidence" value="ECO:0007669"/>
    <property type="project" value="UniProtKB-KW"/>
</dbReference>
<evidence type="ECO:0000256" key="2">
    <source>
        <dbReference type="ARBA" id="ARBA00022908"/>
    </source>
</evidence>
<dbReference type="Gene3D" id="1.10.443.10">
    <property type="entry name" value="Intergrase catalytic core"/>
    <property type="match status" value="1"/>
</dbReference>
<evidence type="ECO:0000256" key="4">
    <source>
        <dbReference type="ARBA" id="ARBA00023172"/>
    </source>
</evidence>